<dbReference type="GO" id="GO:0005634">
    <property type="term" value="C:nucleus"/>
    <property type="evidence" value="ECO:0007669"/>
    <property type="project" value="UniProtKB-SubCell"/>
</dbReference>
<comment type="similarity">
    <text evidence="6">Belongs to the AP2/ERF transcription factor family. ERF subfamily.</text>
</comment>
<dbReference type="eggNOG" id="ENOG502RZR5">
    <property type="taxonomic scope" value="Eukaryota"/>
</dbReference>
<evidence type="ECO:0000256" key="1">
    <source>
        <dbReference type="ARBA" id="ARBA00004123"/>
    </source>
</evidence>
<dbReference type="Pfam" id="PF00847">
    <property type="entry name" value="AP2"/>
    <property type="match status" value="1"/>
</dbReference>
<feature type="domain" description="AP2/ERF" evidence="8">
    <location>
        <begin position="67"/>
        <end position="124"/>
    </location>
</feature>
<dbReference type="InterPro" id="IPR001471">
    <property type="entry name" value="AP2/ERF_dom"/>
</dbReference>
<dbReference type="CDD" id="cd00018">
    <property type="entry name" value="AP2"/>
    <property type="match status" value="1"/>
</dbReference>
<dbReference type="Proteomes" id="UP000030645">
    <property type="component" value="Unassembled WGS sequence"/>
</dbReference>
<evidence type="ECO:0000256" key="2">
    <source>
        <dbReference type="ARBA" id="ARBA00023015"/>
    </source>
</evidence>
<dbReference type="AlphaFoldDB" id="W9SGE5"/>
<dbReference type="InterPro" id="IPR044808">
    <property type="entry name" value="ERF_plant"/>
</dbReference>
<comment type="subcellular location">
    <subcellularLocation>
        <location evidence="1">Nucleus</location>
    </subcellularLocation>
</comment>
<evidence type="ECO:0000256" key="5">
    <source>
        <dbReference type="ARBA" id="ARBA00023242"/>
    </source>
</evidence>
<organism evidence="9 10">
    <name type="scientific">Morus notabilis</name>
    <dbReference type="NCBI Taxonomy" id="981085"/>
    <lineage>
        <taxon>Eukaryota</taxon>
        <taxon>Viridiplantae</taxon>
        <taxon>Streptophyta</taxon>
        <taxon>Embryophyta</taxon>
        <taxon>Tracheophyta</taxon>
        <taxon>Spermatophyta</taxon>
        <taxon>Magnoliopsida</taxon>
        <taxon>eudicotyledons</taxon>
        <taxon>Gunneridae</taxon>
        <taxon>Pentapetalae</taxon>
        <taxon>rosids</taxon>
        <taxon>fabids</taxon>
        <taxon>Rosales</taxon>
        <taxon>Moraceae</taxon>
        <taxon>Moreae</taxon>
        <taxon>Morus</taxon>
    </lineage>
</organism>
<evidence type="ECO:0000256" key="7">
    <source>
        <dbReference type="SAM" id="MobiDB-lite"/>
    </source>
</evidence>
<keyword evidence="2" id="KW-0805">Transcription regulation</keyword>
<name>W9SGE5_9ROSA</name>
<feature type="compositionally biased region" description="Basic and acidic residues" evidence="7">
    <location>
        <begin position="254"/>
        <end position="266"/>
    </location>
</feature>
<feature type="compositionally biased region" description="Basic residues" evidence="7">
    <location>
        <begin position="62"/>
        <end position="72"/>
    </location>
</feature>
<evidence type="ECO:0000256" key="4">
    <source>
        <dbReference type="ARBA" id="ARBA00023163"/>
    </source>
</evidence>
<evidence type="ECO:0000313" key="9">
    <source>
        <dbReference type="EMBL" id="EXC05170.1"/>
    </source>
</evidence>
<dbReference type="FunFam" id="3.30.730.10:FF:000001">
    <property type="entry name" value="Ethylene-responsive transcription factor 2"/>
    <property type="match status" value="1"/>
</dbReference>
<dbReference type="PANTHER" id="PTHR31190:SF489">
    <property type="entry name" value="ETHYLENE-RESPONSIVE TRANSCRIPTION FACTOR ERF113-RELATED"/>
    <property type="match status" value="1"/>
</dbReference>
<feature type="region of interest" description="Disordered" evidence="7">
    <location>
        <begin position="16"/>
        <end position="82"/>
    </location>
</feature>
<dbReference type="GO" id="GO:0009873">
    <property type="term" value="P:ethylene-activated signaling pathway"/>
    <property type="evidence" value="ECO:0007669"/>
    <property type="project" value="InterPro"/>
</dbReference>
<evidence type="ECO:0000256" key="3">
    <source>
        <dbReference type="ARBA" id="ARBA00023125"/>
    </source>
</evidence>
<dbReference type="InterPro" id="IPR036955">
    <property type="entry name" value="AP2/ERF_dom_sf"/>
</dbReference>
<dbReference type="SMART" id="SM00380">
    <property type="entry name" value="AP2"/>
    <property type="match status" value="1"/>
</dbReference>
<feature type="region of interest" description="Disordered" evidence="7">
    <location>
        <begin position="244"/>
        <end position="266"/>
    </location>
</feature>
<dbReference type="OrthoDB" id="1925932at2759"/>
<evidence type="ECO:0000256" key="6">
    <source>
        <dbReference type="ARBA" id="ARBA00024343"/>
    </source>
</evidence>
<dbReference type="PROSITE" id="PS51032">
    <property type="entry name" value="AP2_ERF"/>
    <property type="match status" value="1"/>
</dbReference>
<evidence type="ECO:0000313" key="10">
    <source>
        <dbReference type="Proteomes" id="UP000030645"/>
    </source>
</evidence>
<keyword evidence="3" id="KW-0238">DNA-binding</keyword>
<gene>
    <name evidence="9" type="ORF">L484_003977</name>
</gene>
<sequence length="266" mass="29701">MSAIVSALSRVMGSNDHMVGQHQSHPLQMHGNPSISTDNSSMALQHHQSQPLQEDQGNKRSTITRRHYRGVRQRPWGKGAAEIRDPQKAARVWLGTFDTAEAAALAYDEAALRFKGSKAKLNFPERVQGGTFTNPSISTELGYSNFSTTTNNILINQDSAANSATNPPYYPPITQYPNQYHTAFQYGQFIQSTGDSTTTNVSYNDPQSFYGGQYQRLDNNNLPQVSMISTQQQEELLRLPMQFGSSSSTISDPFRSRRDYNSNDDH</sequence>
<keyword evidence="10" id="KW-1185">Reference proteome</keyword>
<evidence type="ECO:0000259" key="8">
    <source>
        <dbReference type="PROSITE" id="PS51032"/>
    </source>
</evidence>
<feature type="compositionally biased region" description="Polar residues" evidence="7">
    <location>
        <begin position="21"/>
        <end position="61"/>
    </location>
</feature>
<reference evidence="10" key="1">
    <citation type="submission" date="2013-01" db="EMBL/GenBank/DDBJ databases">
        <title>Draft Genome Sequence of a Mulberry Tree, Morus notabilis C.K. Schneid.</title>
        <authorList>
            <person name="He N."/>
            <person name="Zhao S."/>
        </authorList>
    </citation>
    <scope>NUCLEOTIDE SEQUENCE</scope>
</reference>
<dbReference type="GO" id="GO:0003700">
    <property type="term" value="F:DNA-binding transcription factor activity"/>
    <property type="evidence" value="ECO:0007669"/>
    <property type="project" value="InterPro"/>
</dbReference>
<dbReference type="PANTHER" id="PTHR31190">
    <property type="entry name" value="DNA-BINDING DOMAIN"/>
    <property type="match status" value="1"/>
</dbReference>
<keyword evidence="5" id="KW-0539">Nucleus</keyword>
<dbReference type="Gene3D" id="3.30.730.10">
    <property type="entry name" value="AP2/ERF domain"/>
    <property type="match status" value="1"/>
</dbReference>
<dbReference type="InterPro" id="IPR016177">
    <property type="entry name" value="DNA-bd_dom_sf"/>
</dbReference>
<dbReference type="PRINTS" id="PR00367">
    <property type="entry name" value="ETHRSPELEMNT"/>
</dbReference>
<dbReference type="SUPFAM" id="SSF54171">
    <property type="entry name" value="DNA-binding domain"/>
    <property type="match status" value="1"/>
</dbReference>
<dbReference type="STRING" id="981085.W9SGE5"/>
<protein>
    <submittedName>
        <fullName evidence="9">Ethylene-responsive transcription factor</fullName>
    </submittedName>
</protein>
<accession>W9SGE5</accession>
<dbReference type="KEGG" id="mnt:21387489"/>
<dbReference type="EMBL" id="KE345521">
    <property type="protein sequence ID" value="EXC05170.1"/>
    <property type="molecule type" value="Genomic_DNA"/>
</dbReference>
<keyword evidence="4" id="KW-0804">Transcription</keyword>
<proteinExistence type="inferred from homology"/>
<dbReference type="GO" id="GO:0003677">
    <property type="term" value="F:DNA binding"/>
    <property type="evidence" value="ECO:0007669"/>
    <property type="project" value="UniProtKB-KW"/>
</dbReference>